<proteinExistence type="predicted"/>
<comment type="caution">
    <text evidence="1">The sequence shown here is derived from an EMBL/GenBank/DDBJ whole genome shotgun (WGS) entry which is preliminary data.</text>
</comment>
<name>A0A1V6Z3R2_PENNA</name>
<dbReference type="Proteomes" id="UP000191691">
    <property type="component" value="Unassembled WGS sequence"/>
</dbReference>
<dbReference type="EMBL" id="MOOB01000004">
    <property type="protein sequence ID" value="OQE94325.1"/>
    <property type="molecule type" value="Genomic_DNA"/>
</dbReference>
<accession>A0A1V6Z3R2</accession>
<gene>
    <name evidence="1" type="ORF">PENNAL_c0004G08271</name>
</gene>
<dbReference type="AlphaFoldDB" id="A0A1V6Z3R2"/>
<evidence type="ECO:0000313" key="2">
    <source>
        <dbReference type="Proteomes" id="UP000191691"/>
    </source>
</evidence>
<evidence type="ECO:0000313" key="1">
    <source>
        <dbReference type="EMBL" id="OQE94325.1"/>
    </source>
</evidence>
<organism evidence="1 2">
    <name type="scientific">Penicillium nalgiovense</name>
    <dbReference type="NCBI Taxonomy" id="60175"/>
    <lineage>
        <taxon>Eukaryota</taxon>
        <taxon>Fungi</taxon>
        <taxon>Dikarya</taxon>
        <taxon>Ascomycota</taxon>
        <taxon>Pezizomycotina</taxon>
        <taxon>Eurotiomycetes</taxon>
        <taxon>Eurotiomycetidae</taxon>
        <taxon>Eurotiales</taxon>
        <taxon>Aspergillaceae</taxon>
        <taxon>Penicillium</taxon>
    </lineage>
</organism>
<sequence length="91" mass="10319">MSSNSGRTGRANWYSQHPVSPISFVSSQGDDCRKIIETKKYWFEPAQVSDPLARNTGIGRRKIIYLLNKVIRAVDAPDIVINRWAFDSSFS</sequence>
<keyword evidence="2" id="KW-1185">Reference proteome</keyword>
<protein>
    <submittedName>
        <fullName evidence="1">Uncharacterized protein</fullName>
    </submittedName>
</protein>
<reference evidence="2" key="1">
    <citation type="journal article" date="2017" name="Nat. Microbiol.">
        <title>Global analysis of biosynthetic gene clusters reveals vast potential of secondary metabolite production in Penicillium species.</title>
        <authorList>
            <person name="Nielsen J.C."/>
            <person name="Grijseels S."/>
            <person name="Prigent S."/>
            <person name="Ji B."/>
            <person name="Dainat J."/>
            <person name="Nielsen K.F."/>
            <person name="Frisvad J.C."/>
            <person name="Workman M."/>
            <person name="Nielsen J."/>
        </authorList>
    </citation>
    <scope>NUCLEOTIDE SEQUENCE [LARGE SCALE GENOMIC DNA]</scope>
    <source>
        <strain evidence="2">IBT 13039</strain>
    </source>
</reference>